<evidence type="ECO:0000313" key="13">
    <source>
        <dbReference type="Proteomes" id="UP000053029"/>
    </source>
</evidence>
<dbReference type="GO" id="GO:0045277">
    <property type="term" value="C:respiratory chain complex IV"/>
    <property type="evidence" value="ECO:0007669"/>
    <property type="project" value="InterPro"/>
</dbReference>
<protein>
    <recommendedName>
        <fullName evidence="10">Cytochrome c oxidase subunit 8, mitochondrial</fullName>
    </recommendedName>
</protein>
<dbReference type="GeneID" id="25300496"/>
<dbReference type="Pfam" id="PF02935">
    <property type="entry name" value="COX7C"/>
    <property type="match status" value="1"/>
</dbReference>
<evidence type="ECO:0000256" key="11">
    <source>
        <dbReference type="SAM" id="Phobius"/>
    </source>
</evidence>
<dbReference type="PANTHER" id="PTHR13313">
    <property type="entry name" value="CYTOCHROME C OXIDASE SUBUNIT VIIC"/>
    <property type="match status" value="1"/>
</dbReference>
<comment type="subcellular location">
    <subcellularLocation>
        <location evidence="1">Mitochondrion inner membrane</location>
        <topology evidence="1">Single-pass membrane protein</topology>
    </subcellularLocation>
</comment>
<dbReference type="UniPathway" id="UPA00705"/>
<dbReference type="PANTHER" id="PTHR13313:SF0">
    <property type="entry name" value="CYTOCHROME C OXIDASE SUBUNIT 7C, MITOCHONDRIAL"/>
    <property type="match status" value="1"/>
</dbReference>
<keyword evidence="7 11" id="KW-1133">Transmembrane helix</keyword>
<comment type="similarity">
    <text evidence="3">Belongs to the cytochrome c oxidase VIIc family.</text>
</comment>
<dbReference type="STRING" id="1442368.A0A0D2HMD2"/>
<organism evidence="12 13">
    <name type="scientific">Fonsecaea pedrosoi CBS 271.37</name>
    <dbReference type="NCBI Taxonomy" id="1442368"/>
    <lineage>
        <taxon>Eukaryota</taxon>
        <taxon>Fungi</taxon>
        <taxon>Dikarya</taxon>
        <taxon>Ascomycota</taxon>
        <taxon>Pezizomycotina</taxon>
        <taxon>Eurotiomycetes</taxon>
        <taxon>Chaetothyriomycetidae</taxon>
        <taxon>Chaetothyriales</taxon>
        <taxon>Herpotrichiellaceae</taxon>
        <taxon>Fonsecaea</taxon>
    </lineage>
</organism>
<dbReference type="Gene3D" id="4.10.49.10">
    <property type="entry name" value="Cytochrome c oxidase subunit VIIc"/>
    <property type="match status" value="1"/>
</dbReference>
<feature type="transmembrane region" description="Helical" evidence="11">
    <location>
        <begin position="120"/>
        <end position="140"/>
    </location>
</feature>
<evidence type="ECO:0000256" key="9">
    <source>
        <dbReference type="ARBA" id="ARBA00023136"/>
    </source>
</evidence>
<evidence type="ECO:0000256" key="4">
    <source>
        <dbReference type="ARBA" id="ARBA00022692"/>
    </source>
</evidence>
<keyword evidence="5" id="KW-0999">Mitochondrion inner membrane</keyword>
<proteinExistence type="inferred from homology"/>
<dbReference type="GO" id="GO:0006123">
    <property type="term" value="P:mitochondrial electron transport, cytochrome c to oxygen"/>
    <property type="evidence" value="ECO:0007669"/>
    <property type="project" value="InterPro"/>
</dbReference>
<keyword evidence="9 11" id="KW-0472">Membrane</keyword>
<keyword evidence="8" id="KW-0496">Mitochondrion</keyword>
<dbReference type="Proteomes" id="UP000053029">
    <property type="component" value="Unassembled WGS sequence"/>
</dbReference>
<dbReference type="InterPro" id="IPR004202">
    <property type="entry name" value="COX7C/Cox8"/>
</dbReference>
<evidence type="ECO:0000256" key="10">
    <source>
        <dbReference type="ARBA" id="ARBA00071004"/>
    </source>
</evidence>
<dbReference type="AlphaFoldDB" id="A0A0D2HMD2"/>
<dbReference type="GO" id="GO:0005743">
    <property type="term" value="C:mitochondrial inner membrane"/>
    <property type="evidence" value="ECO:0007669"/>
    <property type="project" value="UniProtKB-SubCell"/>
</dbReference>
<evidence type="ECO:0000256" key="6">
    <source>
        <dbReference type="ARBA" id="ARBA00022946"/>
    </source>
</evidence>
<keyword evidence="6" id="KW-0809">Transit peptide</keyword>
<dbReference type="RefSeq" id="XP_013289422.1">
    <property type="nucleotide sequence ID" value="XM_013433968.1"/>
</dbReference>
<dbReference type="OrthoDB" id="9974841at2759"/>
<evidence type="ECO:0000256" key="1">
    <source>
        <dbReference type="ARBA" id="ARBA00004434"/>
    </source>
</evidence>
<keyword evidence="4 11" id="KW-0812">Transmembrane</keyword>
<evidence type="ECO:0000256" key="7">
    <source>
        <dbReference type="ARBA" id="ARBA00022989"/>
    </source>
</evidence>
<comment type="pathway">
    <text evidence="2">Energy metabolism; oxidative phosphorylation.</text>
</comment>
<evidence type="ECO:0000256" key="2">
    <source>
        <dbReference type="ARBA" id="ARBA00004673"/>
    </source>
</evidence>
<dbReference type="HOGENOM" id="CLU_1815825_0_0_1"/>
<reference evidence="12 13" key="1">
    <citation type="submission" date="2015-01" db="EMBL/GenBank/DDBJ databases">
        <title>The Genome Sequence of Fonsecaea pedrosoi CBS 271.37.</title>
        <authorList>
            <consortium name="The Broad Institute Genomics Platform"/>
            <person name="Cuomo C."/>
            <person name="de Hoog S."/>
            <person name="Gorbushina A."/>
            <person name="Stielow B."/>
            <person name="Teixiera M."/>
            <person name="Abouelleil A."/>
            <person name="Chapman S.B."/>
            <person name="Priest M."/>
            <person name="Young S.K."/>
            <person name="Wortman J."/>
            <person name="Nusbaum C."/>
            <person name="Birren B."/>
        </authorList>
    </citation>
    <scope>NUCLEOTIDE SEQUENCE [LARGE SCALE GENOMIC DNA]</scope>
    <source>
        <strain evidence="12 13">CBS 271.37</strain>
    </source>
</reference>
<dbReference type="VEuPathDB" id="FungiDB:Z517_01006"/>
<evidence type="ECO:0000256" key="8">
    <source>
        <dbReference type="ARBA" id="ARBA00023128"/>
    </source>
</evidence>
<dbReference type="InterPro" id="IPR036636">
    <property type="entry name" value="COX7C/Cox8_sf"/>
</dbReference>
<dbReference type="EMBL" id="KN846969">
    <property type="protein sequence ID" value="KIW85614.1"/>
    <property type="molecule type" value="Genomic_DNA"/>
</dbReference>
<evidence type="ECO:0000256" key="5">
    <source>
        <dbReference type="ARBA" id="ARBA00022792"/>
    </source>
</evidence>
<evidence type="ECO:0000256" key="3">
    <source>
        <dbReference type="ARBA" id="ARBA00010514"/>
    </source>
</evidence>
<accession>A0A0D2HMD2</accession>
<dbReference type="FunFam" id="4.10.49.10:FF:000001">
    <property type="entry name" value="Cytochrome c oxidase subunit 7C"/>
    <property type="match status" value="1"/>
</dbReference>
<gene>
    <name evidence="12" type="ORF">Z517_01006</name>
</gene>
<evidence type="ECO:0000313" key="12">
    <source>
        <dbReference type="EMBL" id="KIW85614.1"/>
    </source>
</evidence>
<sequence>MKIIAAGMRDERNVGKVRKWKVRRIVPSLVESSIAASIIENQHHLTFANLFQHHHYWSERDEKMNTQAILRARMATQLIARRGFSSTVRRADNFSPYHYPEGPYTNLPFNTKTRFFWLRYWGFMFTGFAIPFGLAVWHTYKA</sequence>
<name>A0A0D2HMD2_9EURO</name>
<keyword evidence="13" id="KW-1185">Reference proteome</keyword>